<gene>
    <name evidence="3" type="ORF">GS398_17730</name>
</gene>
<protein>
    <recommendedName>
        <fullName evidence="2">DUF6265 domain-containing protein</fullName>
    </recommendedName>
</protein>
<dbReference type="Proteomes" id="UP000451233">
    <property type="component" value="Unassembled WGS sequence"/>
</dbReference>
<evidence type="ECO:0000313" key="3">
    <source>
        <dbReference type="EMBL" id="MXV17146.1"/>
    </source>
</evidence>
<keyword evidence="4" id="KW-1185">Reference proteome</keyword>
<dbReference type="EMBL" id="WVHS01000004">
    <property type="protein sequence ID" value="MXV17146.1"/>
    <property type="molecule type" value="Genomic_DNA"/>
</dbReference>
<keyword evidence="1" id="KW-0732">Signal</keyword>
<sequence>MKKLIAGAFILLCTLASSSHAQAPKQLAADFKKLEWITGTWNRTNAKPGRSGHERWFKVSDTEIRGFGITMRGADTVYVEKLKLVVRDGGIYYSADVPENKAPVLFKLTEIKEDSFTCENDANEFPKKIWYGRTGNTVKAVISGGGKSVDYLFEKKS</sequence>
<proteinExistence type="predicted"/>
<evidence type="ECO:0000256" key="1">
    <source>
        <dbReference type="SAM" id="SignalP"/>
    </source>
</evidence>
<dbReference type="Pfam" id="PF19780">
    <property type="entry name" value="DUF6265"/>
    <property type="match status" value="1"/>
</dbReference>
<comment type="caution">
    <text evidence="3">The sequence shown here is derived from an EMBL/GenBank/DDBJ whole genome shotgun (WGS) entry which is preliminary data.</text>
</comment>
<organism evidence="3 4">
    <name type="scientific">Hufsiella ginkgonis</name>
    <dbReference type="NCBI Taxonomy" id="2695274"/>
    <lineage>
        <taxon>Bacteria</taxon>
        <taxon>Pseudomonadati</taxon>
        <taxon>Bacteroidota</taxon>
        <taxon>Sphingobacteriia</taxon>
        <taxon>Sphingobacteriales</taxon>
        <taxon>Sphingobacteriaceae</taxon>
        <taxon>Hufsiella</taxon>
    </lineage>
</organism>
<dbReference type="RefSeq" id="WP_160908146.1">
    <property type="nucleotide sequence ID" value="NZ_WVHS01000004.1"/>
</dbReference>
<dbReference type="AlphaFoldDB" id="A0A7K1Y392"/>
<accession>A0A7K1Y392</accession>
<reference evidence="3 4" key="1">
    <citation type="submission" date="2019-11" db="EMBL/GenBank/DDBJ databases">
        <title>Pedobacter sp. HMF7056 Genome sequencing and assembly.</title>
        <authorList>
            <person name="Kang H."/>
            <person name="Kim H."/>
            <person name="Joh K."/>
        </authorList>
    </citation>
    <scope>NUCLEOTIDE SEQUENCE [LARGE SCALE GENOMIC DNA]</scope>
    <source>
        <strain evidence="3 4">HMF7056</strain>
    </source>
</reference>
<feature type="signal peptide" evidence="1">
    <location>
        <begin position="1"/>
        <end position="21"/>
    </location>
</feature>
<dbReference type="InterPro" id="IPR046232">
    <property type="entry name" value="DUF6265"/>
</dbReference>
<feature type="domain" description="DUF6265" evidence="2">
    <location>
        <begin position="35"/>
        <end position="143"/>
    </location>
</feature>
<feature type="chain" id="PRO_5029691096" description="DUF6265 domain-containing protein" evidence="1">
    <location>
        <begin position="22"/>
        <end position="157"/>
    </location>
</feature>
<evidence type="ECO:0000259" key="2">
    <source>
        <dbReference type="Pfam" id="PF19780"/>
    </source>
</evidence>
<name>A0A7K1Y392_9SPHI</name>
<evidence type="ECO:0000313" key="4">
    <source>
        <dbReference type="Proteomes" id="UP000451233"/>
    </source>
</evidence>